<gene>
    <name evidence="5" type="ORF">RR46_06674</name>
</gene>
<dbReference type="GO" id="GO:1904262">
    <property type="term" value="P:negative regulation of TORC1 signaling"/>
    <property type="evidence" value="ECO:0007669"/>
    <property type="project" value="TreeGrafter"/>
</dbReference>
<keyword evidence="2 4" id="KW-0808">Transferase</keyword>
<dbReference type="Pfam" id="PF11968">
    <property type="entry name" value="Bmt2"/>
    <property type="match status" value="1"/>
</dbReference>
<dbReference type="EC" id="2.1.1.-" evidence="4"/>
<dbReference type="GO" id="GO:0008168">
    <property type="term" value="F:methyltransferase activity"/>
    <property type="evidence" value="ECO:0007669"/>
    <property type="project" value="UniProtKB-UniRule"/>
</dbReference>
<proteinExistence type="inferred from homology"/>
<dbReference type="HAMAP" id="MF_03044">
    <property type="entry name" value="BMT2"/>
    <property type="match status" value="1"/>
</dbReference>
<accession>A0A194PMK6</accession>
<dbReference type="InterPro" id="IPR021867">
    <property type="entry name" value="Bmt2/SAMTOR"/>
</dbReference>
<feature type="binding site" evidence="4">
    <location>
        <position position="123"/>
    </location>
    <ligand>
        <name>S-adenosyl-L-methionine</name>
        <dbReference type="ChEBI" id="CHEBI:59789"/>
    </ligand>
</feature>
<dbReference type="STRING" id="66420.A0A194PMK6"/>
<evidence type="ECO:0000256" key="3">
    <source>
        <dbReference type="ARBA" id="ARBA00022691"/>
    </source>
</evidence>
<dbReference type="PANTHER" id="PTHR21008:SF0">
    <property type="entry name" value="S-ADENOSYLMETHIONINE SENSOR UPSTREAM OF MTORC1"/>
    <property type="match status" value="1"/>
</dbReference>
<comment type="similarity">
    <text evidence="4">Belongs to the BMT2 family.</text>
</comment>
<dbReference type="Gene3D" id="3.40.50.150">
    <property type="entry name" value="Vaccinia Virus protein VP39"/>
    <property type="match status" value="1"/>
</dbReference>
<dbReference type="InterPro" id="IPR029063">
    <property type="entry name" value="SAM-dependent_MTases_sf"/>
</dbReference>
<dbReference type="PANTHER" id="PTHR21008">
    <property type="entry name" value="S-ADENOSYLMETHIONINE SENSOR UPSTREAM OF MTORC1-RELATED"/>
    <property type="match status" value="1"/>
</dbReference>
<dbReference type="EMBL" id="KQ459600">
    <property type="protein sequence ID" value="KPI94223.1"/>
    <property type="molecule type" value="Genomic_DNA"/>
</dbReference>
<keyword evidence="1 4" id="KW-0489">Methyltransferase</keyword>
<evidence type="ECO:0000313" key="5">
    <source>
        <dbReference type="EMBL" id="KPI94223.1"/>
    </source>
</evidence>
<dbReference type="Proteomes" id="UP000053268">
    <property type="component" value="Unassembled WGS sequence"/>
</dbReference>
<dbReference type="AlphaFoldDB" id="A0A194PMK6"/>
<organism evidence="5 6">
    <name type="scientific">Papilio xuthus</name>
    <name type="common">Asian swallowtail butterfly</name>
    <dbReference type="NCBI Taxonomy" id="66420"/>
    <lineage>
        <taxon>Eukaryota</taxon>
        <taxon>Metazoa</taxon>
        <taxon>Ecdysozoa</taxon>
        <taxon>Arthropoda</taxon>
        <taxon>Hexapoda</taxon>
        <taxon>Insecta</taxon>
        <taxon>Pterygota</taxon>
        <taxon>Neoptera</taxon>
        <taxon>Endopterygota</taxon>
        <taxon>Lepidoptera</taxon>
        <taxon>Glossata</taxon>
        <taxon>Ditrysia</taxon>
        <taxon>Papilionoidea</taxon>
        <taxon>Papilionidae</taxon>
        <taxon>Papilioninae</taxon>
        <taxon>Papilio</taxon>
    </lineage>
</organism>
<name>A0A194PMK6_PAPXU</name>
<evidence type="ECO:0000256" key="4">
    <source>
        <dbReference type="HAMAP-Rule" id="MF_03044"/>
    </source>
</evidence>
<reference evidence="5 6" key="1">
    <citation type="journal article" date="2015" name="Nat. Commun.">
        <title>Outbred genome sequencing and CRISPR/Cas9 gene editing in butterflies.</title>
        <authorList>
            <person name="Li X."/>
            <person name="Fan D."/>
            <person name="Zhang W."/>
            <person name="Liu G."/>
            <person name="Zhang L."/>
            <person name="Zhao L."/>
            <person name="Fang X."/>
            <person name="Chen L."/>
            <person name="Dong Y."/>
            <person name="Chen Y."/>
            <person name="Ding Y."/>
            <person name="Zhao R."/>
            <person name="Feng M."/>
            <person name="Zhu Y."/>
            <person name="Feng Y."/>
            <person name="Jiang X."/>
            <person name="Zhu D."/>
            <person name="Xiang H."/>
            <person name="Feng X."/>
            <person name="Li S."/>
            <person name="Wang J."/>
            <person name="Zhang G."/>
            <person name="Kronforst M.R."/>
            <person name="Wang W."/>
        </authorList>
    </citation>
    <scope>NUCLEOTIDE SEQUENCE [LARGE SCALE GENOMIC DNA]</scope>
    <source>
        <strain evidence="5">Ya'a_city_454_Px</strain>
        <tissue evidence="5">Whole body</tissue>
    </source>
</reference>
<evidence type="ECO:0000256" key="1">
    <source>
        <dbReference type="ARBA" id="ARBA00022603"/>
    </source>
</evidence>
<feature type="binding site" evidence="4">
    <location>
        <position position="141"/>
    </location>
    <ligand>
        <name>S-adenosyl-L-methionine</name>
        <dbReference type="ChEBI" id="CHEBI:59789"/>
    </ligand>
</feature>
<dbReference type="SUPFAM" id="SSF53335">
    <property type="entry name" value="S-adenosyl-L-methionine-dependent methyltransferases"/>
    <property type="match status" value="1"/>
</dbReference>
<sequence>MATEEHKELAYYIKEVHASLRKSSSKIGFRRAWLEHSKNEDILKKYAKCMERLATVHWDSNCLDKSNAVVSRIQWSADFSYNYYINDHYLKFRDRDIDISNKINISIDSLEQFSLPLKLLDVGSCYNPFKMYTFLDVLPIDLCPANNSVYQCDFLNVDIGEEMVIESQSIKELEQNSFDIVTFCFLLEYIPNSELRIEACVRAYNLLKPGGILIINTPDSKHVGANSKLMKCWRYTLACLGFSRIKYEKFKHMHCLVFRKSLHKDIAIRWSTLCKESNMEYGLFIPQDFLSDKEEDDHTNIDKASNICNNDSATITEHFEELPFSYDE</sequence>
<protein>
    <recommendedName>
        <fullName evidence="4">S-adenosylmethionine sensor upstream of mTORC1</fullName>
    </recommendedName>
    <alternativeName>
        <fullName evidence="4">Probable methyltransferase BMT2 homolog</fullName>
        <ecNumber evidence="4">2.1.1.-</ecNumber>
    </alternativeName>
</protein>
<keyword evidence="6" id="KW-1185">Reference proteome</keyword>
<keyword evidence="3 4" id="KW-0949">S-adenosyl-L-methionine</keyword>
<dbReference type="GO" id="GO:0032259">
    <property type="term" value="P:methylation"/>
    <property type="evidence" value="ECO:0007669"/>
    <property type="project" value="UniProtKB-KW"/>
</dbReference>
<evidence type="ECO:0000313" key="6">
    <source>
        <dbReference type="Proteomes" id="UP000053268"/>
    </source>
</evidence>
<comment type="function">
    <text evidence="4">S-adenosyl-L-methionine-binding protein that acts as an inhibitor of mTORC1 signaling. Acts as a sensor of S-adenosyl-L-methionine to signal methionine sufficiency to mTORC1. Probably also acts as a S-adenosyl-L-methionine-dependent methyltransferase.</text>
</comment>
<evidence type="ECO:0000256" key="2">
    <source>
        <dbReference type="ARBA" id="ARBA00022679"/>
    </source>
</evidence>